<dbReference type="SUPFAM" id="SSF46785">
    <property type="entry name" value="Winged helix' DNA-binding domain"/>
    <property type="match status" value="1"/>
</dbReference>
<dbReference type="Gene3D" id="1.10.10.10">
    <property type="entry name" value="Winged helix-like DNA-binding domain superfamily/Winged helix DNA-binding domain"/>
    <property type="match status" value="1"/>
</dbReference>
<dbReference type="PROSITE" id="PS50995">
    <property type="entry name" value="HTH_MARR_2"/>
    <property type="match status" value="1"/>
</dbReference>
<name>A0ABV8AGF1_9FLAO</name>
<reference evidence="3" key="1">
    <citation type="journal article" date="2019" name="Int. J. Syst. Evol. Microbiol.">
        <title>The Global Catalogue of Microorganisms (GCM) 10K type strain sequencing project: providing services to taxonomists for standard genome sequencing and annotation.</title>
        <authorList>
            <consortium name="The Broad Institute Genomics Platform"/>
            <consortium name="The Broad Institute Genome Sequencing Center for Infectious Disease"/>
            <person name="Wu L."/>
            <person name="Ma J."/>
        </authorList>
    </citation>
    <scope>NUCLEOTIDE SEQUENCE [LARGE SCALE GENOMIC DNA]</scope>
    <source>
        <strain evidence="3">CECT 8979</strain>
    </source>
</reference>
<keyword evidence="3" id="KW-1185">Reference proteome</keyword>
<dbReference type="PANTHER" id="PTHR33164:SF43">
    <property type="entry name" value="HTH-TYPE TRANSCRIPTIONAL REPRESSOR YETL"/>
    <property type="match status" value="1"/>
</dbReference>
<dbReference type="RefSeq" id="WP_386098618.1">
    <property type="nucleotide sequence ID" value="NZ_JBHSAT010000004.1"/>
</dbReference>
<evidence type="ECO:0000259" key="1">
    <source>
        <dbReference type="PROSITE" id="PS50995"/>
    </source>
</evidence>
<dbReference type="Pfam" id="PF01047">
    <property type="entry name" value="MarR"/>
    <property type="match status" value="1"/>
</dbReference>
<accession>A0ABV8AGF1</accession>
<dbReference type="InterPro" id="IPR000835">
    <property type="entry name" value="HTH_MarR-typ"/>
</dbReference>
<dbReference type="EMBL" id="JBHSAT010000004">
    <property type="protein sequence ID" value="MFC3877058.1"/>
    <property type="molecule type" value="Genomic_DNA"/>
</dbReference>
<dbReference type="PANTHER" id="PTHR33164">
    <property type="entry name" value="TRANSCRIPTIONAL REGULATOR, MARR FAMILY"/>
    <property type="match status" value="1"/>
</dbReference>
<evidence type="ECO:0000313" key="3">
    <source>
        <dbReference type="Proteomes" id="UP001595812"/>
    </source>
</evidence>
<gene>
    <name evidence="2" type="ORF">ACFOSX_07410</name>
</gene>
<dbReference type="Proteomes" id="UP001595812">
    <property type="component" value="Unassembled WGS sequence"/>
</dbReference>
<dbReference type="PRINTS" id="PR00598">
    <property type="entry name" value="HTHMARR"/>
</dbReference>
<sequence>MKQLKDRLKLTSDINDSKSAVVHILFSNMGIKEALTEQLKPYDLSIEQFNVLRILRGQNGKPLNLQDINERMVAKSSNTTRLVDKLIDKSFTKRKPSKSNRRKVDVSITAKGLEVLKTLDPLIDKAEMKVTENLNDKEIRQLNKLLAKLNV</sequence>
<organism evidence="2 3">
    <name type="scientific">Winogradskyella maritima</name>
    <dbReference type="NCBI Taxonomy" id="1517766"/>
    <lineage>
        <taxon>Bacteria</taxon>
        <taxon>Pseudomonadati</taxon>
        <taxon>Bacteroidota</taxon>
        <taxon>Flavobacteriia</taxon>
        <taxon>Flavobacteriales</taxon>
        <taxon>Flavobacteriaceae</taxon>
        <taxon>Winogradskyella</taxon>
    </lineage>
</organism>
<protein>
    <submittedName>
        <fullName evidence="2">MarR family winged helix-turn-helix transcriptional regulator</fullName>
    </submittedName>
</protein>
<dbReference type="InterPro" id="IPR036388">
    <property type="entry name" value="WH-like_DNA-bd_sf"/>
</dbReference>
<dbReference type="InterPro" id="IPR036390">
    <property type="entry name" value="WH_DNA-bd_sf"/>
</dbReference>
<dbReference type="InterPro" id="IPR039422">
    <property type="entry name" value="MarR/SlyA-like"/>
</dbReference>
<dbReference type="SMART" id="SM00347">
    <property type="entry name" value="HTH_MARR"/>
    <property type="match status" value="1"/>
</dbReference>
<evidence type="ECO:0000313" key="2">
    <source>
        <dbReference type="EMBL" id="MFC3877058.1"/>
    </source>
</evidence>
<feature type="domain" description="HTH marR-type" evidence="1">
    <location>
        <begin position="1"/>
        <end position="151"/>
    </location>
</feature>
<proteinExistence type="predicted"/>
<comment type="caution">
    <text evidence="2">The sequence shown here is derived from an EMBL/GenBank/DDBJ whole genome shotgun (WGS) entry which is preliminary data.</text>
</comment>